<dbReference type="RefSeq" id="WP_378555612.1">
    <property type="nucleotide sequence ID" value="NZ_JBHSDL010000004.1"/>
</dbReference>
<reference evidence="3" key="1">
    <citation type="journal article" date="2019" name="Int. J. Syst. Evol. Microbiol.">
        <title>The Global Catalogue of Microorganisms (GCM) 10K type strain sequencing project: providing services to taxonomists for standard genome sequencing and annotation.</title>
        <authorList>
            <consortium name="The Broad Institute Genomics Platform"/>
            <consortium name="The Broad Institute Genome Sequencing Center for Infectious Disease"/>
            <person name="Wu L."/>
            <person name="Ma J."/>
        </authorList>
    </citation>
    <scope>NUCLEOTIDE SEQUENCE [LARGE SCALE GENOMIC DNA]</scope>
    <source>
        <strain evidence="3">IBRC-M 10490</strain>
    </source>
</reference>
<sequence>MPPLPRIEHADLPEHMTWDDLERLPEEIAAQIELWEGRVVWVRRGPAEHQDAMFSMTGALKRAAHTASSVSPEQCWRAALETNVFLGSSGKSDFLTPDFLVYRCPKRPFDDVRADDVALVGEVLSPSNTPNEVETKKTRYAGAGIPWYWEVALSRSTGAIDLVRAYALESEPGRLPEGVRPLREANYLLAGEWSPADAADITIDFPFSIRIPWSELNAES</sequence>
<evidence type="ECO:0000259" key="1">
    <source>
        <dbReference type="Pfam" id="PF05685"/>
    </source>
</evidence>
<keyword evidence="2" id="KW-0540">Nuclease</keyword>
<comment type="caution">
    <text evidence="2">The sequence shown here is derived from an EMBL/GenBank/DDBJ whole genome shotgun (WGS) entry which is preliminary data.</text>
</comment>
<dbReference type="CDD" id="cd06260">
    <property type="entry name" value="DUF820-like"/>
    <property type="match status" value="1"/>
</dbReference>
<evidence type="ECO:0000313" key="3">
    <source>
        <dbReference type="Proteomes" id="UP001595844"/>
    </source>
</evidence>
<dbReference type="SUPFAM" id="SSF52980">
    <property type="entry name" value="Restriction endonuclease-like"/>
    <property type="match status" value="1"/>
</dbReference>
<proteinExistence type="predicted"/>
<name>A0ABV8VB17_9NOCA</name>
<organism evidence="2 3">
    <name type="scientific">Nocardia halotolerans</name>
    <dbReference type="NCBI Taxonomy" id="1755878"/>
    <lineage>
        <taxon>Bacteria</taxon>
        <taxon>Bacillati</taxon>
        <taxon>Actinomycetota</taxon>
        <taxon>Actinomycetes</taxon>
        <taxon>Mycobacteriales</taxon>
        <taxon>Nocardiaceae</taxon>
        <taxon>Nocardia</taxon>
    </lineage>
</organism>
<dbReference type="InterPro" id="IPR008538">
    <property type="entry name" value="Uma2"/>
</dbReference>
<protein>
    <submittedName>
        <fullName evidence="2">Uma2 family endonuclease</fullName>
    </submittedName>
</protein>
<dbReference type="EMBL" id="JBHSDL010000004">
    <property type="protein sequence ID" value="MFC4373089.1"/>
    <property type="molecule type" value="Genomic_DNA"/>
</dbReference>
<dbReference type="GO" id="GO:0004519">
    <property type="term" value="F:endonuclease activity"/>
    <property type="evidence" value="ECO:0007669"/>
    <property type="project" value="UniProtKB-KW"/>
</dbReference>
<dbReference type="Proteomes" id="UP001595844">
    <property type="component" value="Unassembled WGS sequence"/>
</dbReference>
<dbReference type="Pfam" id="PF05685">
    <property type="entry name" value="Uma2"/>
    <property type="match status" value="1"/>
</dbReference>
<dbReference type="InterPro" id="IPR012296">
    <property type="entry name" value="Nuclease_put_TT1808"/>
</dbReference>
<feature type="domain" description="Putative restriction endonuclease" evidence="1">
    <location>
        <begin position="18"/>
        <end position="152"/>
    </location>
</feature>
<dbReference type="InterPro" id="IPR011335">
    <property type="entry name" value="Restrct_endonuc-II-like"/>
</dbReference>
<dbReference type="Gene3D" id="3.90.1570.10">
    <property type="entry name" value="tt1808, chain A"/>
    <property type="match status" value="1"/>
</dbReference>
<gene>
    <name evidence="2" type="ORF">ACFO5K_03150</name>
</gene>
<evidence type="ECO:0000313" key="2">
    <source>
        <dbReference type="EMBL" id="MFC4373089.1"/>
    </source>
</evidence>
<keyword evidence="3" id="KW-1185">Reference proteome</keyword>
<accession>A0ABV8VB17</accession>
<keyword evidence="2" id="KW-0378">Hydrolase</keyword>
<keyword evidence="2" id="KW-0255">Endonuclease</keyword>